<keyword evidence="3" id="KW-1185">Reference proteome</keyword>
<accession>A0ABY8P7K4</accession>
<feature type="domain" description="Fe-S metabolism associated" evidence="1">
    <location>
        <begin position="12"/>
        <end position="132"/>
    </location>
</feature>
<dbReference type="PANTHER" id="PTHR43597:SF3">
    <property type="entry name" value="CYSTEINE DESULFURATION PROTEIN SUFE"/>
    <property type="match status" value="1"/>
</dbReference>
<reference evidence="2 3" key="1">
    <citation type="submission" date="2023-04" db="EMBL/GenBank/DDBJ databases">
        <title>Genome dynamics across the evolutionary transition to endosymbiosis.</title>
        <authorList>
            <person name="Siozios S."/>
            <person name="Nadal-Jimenez P."/>
            <person name="Azagi T."/>
            <person name="Sprong H."/>
            <person name="Frost C.L."/>
            <person name="Parratt S.R."/>
            <person name="Taylor G."/>
            <person name="Brettell L."/>
            <person name="Lew K.C."/>
            <person name="Croft L."/>
            <person name="King K.C."/>
            <person name="Brockhurst M.A."/>
            <person name="Hypsa V."/>
            <person name="Novakova E."/>
            <person name="Darby A.C."/>
            <person name="Hurst G.D.D."/>
        </authorList>
    </citation>
    <scope>NUCLEOTIDE SEQUENCE [LARGE SCALE GENOMIC DNA]</scope>
    <source>
        <strain evidence="3">aApi_AU</strain>
    </source>
</reference>
<evidence type="ECO:0000313" key="3">
    <source>
        <dbReference type="Proteomes" id="UP001231859"/>
    </source>
</evidence>
<evidence type="ECO:0000313" key="2">
    <source>
        <dbReference type="EMBL" id="WGO84875.1"/>
    </source>
</evidence>
<dbReference type="PANTHER" id="PTHR43597">
    <property type="entry name" value="SULFUR ACCEPTOR PROTEIN CSDE"/>
    <property type="match status" value="1"/>
</dbReference>
<evidence type="ECO:0000259" key="1">
    <source>
        <dbReference type="Pfam" id="PF02657"/>
    </source>
</evidence>
<proteinExistence type="predicted"/>
<sequence>MAALPDENKLLRNFSRCQNWEERYLYLIELGEKLLPLSAEQKQAKNQVSGCQSQVWIVMQPDSDGRIQFSGDSDAAIVKGLIALVIIIFQNKTGQQILTTDSKTFFQKLSLEQHLTPSRSQGLHAMIRTIHQRAEKIIQSST</sequence>
<dbReference type="SUPFAM" id="SSF82649">
    <property type="entry name" value="SufE/NifU"/>
    <property type="match status" value="1"/>
</dbReference>
<dbReference type="NCBIfam" id="NF006792">
    <property type="entry name" value="PRK09296.1"/>
    <property type="match status" value="1"/>
</dbReference>
<protein>
    <submittedName>
        <fullName evidence="2">Cysteine desulfuration protein SufE</fullName>
    </submittedName>
</protein>
<dbReference type="InterPro" id="IPR003808">
    <property type="entry name" value="Fe-S_metab-assoc_dom"/>
</dbReference>
<gene>
    <name evidence="2" type="primary">sufE</name>
    <name evidence="2" type="ORF">QG404_07915</name>
</gene>
<dbReference type="Proteomes" id="UP001231859">
    <property type="component" value="Chromosome"/>
</dbReference>
<dbReference type="Gene3D" id="3.90.1010.10">
    <property type="match status" value="1"/>
</dbReference>
<dbReference type="Pfam" id="PF02657">
    <property type="entry name" value="SufE"/>
    <property type="match status" value="1"/>
</dbReference>
<dbReference type="RefSeq" id="WP_280939820.1">
    <property type="nucleotide sequence ID" value="NZ_CP123759.1"/>
</dbReference>
<dbReference type="EMBL" id="CP123759">
    <property type="protein sequence ID" value="WGO84875.1"/>
    <property type="molecule type" value="Genomic_DNA"/>
</dbReference>
<name>A0ABY8P7K4_9GAMM</name>
<organism evidence="2 3">
    <name type="scientific">Arsenophonus apicola</name>
    <dbReference type="NCBI Taxonomy" id="2879119"/>
    <lineage>
        <taxon>Bacteria</taxon>
        <taxon>Pseudomonadati</taxon>
        <taxon>Pseudomonadota</taxon>
        <taxon>Gammaproteobacteria</taxon>
        <taxon>Enterobacterales</taxon>
        <taxon>Morganellaceae</taxon>
        <taxon>Arsenophonus</taxon>
    </lineage>
</organism>